<evidence type="ECO:0000313" key="1">
    <source>
        <dbReference type="EMBL" id="VAW76261.1"/>
    </source>
</evidence>
<accession>A0A3B0Y9I7</accession>
<reference evidence="1" key="1">
    <citation type="submission" date="2018-06" db="EMBL/GenBank/DDBJ databases">
        <authorList>
            <person name="Zhirakovskaya E."/>
        </authorList>
    </citation>
    <scope>NUCLEOTIDE SEQUENCE</scope>
</reference>
<gene>
    <name evidence="1" type="ORF">MNBD_GAMMA13-300</name>
</gene>
<proteinExistence type="predicted"/>
<dbReference type="AlphaFoldDB" id="A0A3B0Y9I7"/>
<sequence length="31" mass="3197">WLGGTLIAIGGLLAASDPRYRSRALAAEEPA</sequence>
<dbReference type="EMBL" id="UOFK01000090">
    <property type="protein sequence ID" value="VAW76261.1"/>
    <property type="molecule type" value="Genomic_DNA"/>
</dbReference>
<organism evidence="1">
    <name type="scientific">hydrothermal vent metagenome</name>
    <dbReference type="NCBI Taxonomy" id="652676"/>
    <lineage>
        <taxon>unclassified sequences</taxon>
        <taxon>metagenomes</taxon>
        <taxon>ecological metagenomes</taxon>
    </lineage>
</organism>
<name>A0A3B0Y9I7_9ZZZZ</name>
<protein>
    <submittedName>
        <fullName evidence="1">Uncharacterized protein</fullName>
    </submittedName>
</protein>
<feature type="non-terminal residue" evidence="1">
    <location>
        <position position="1"/>
    </location>
</feature>